<accession>A0A0L7RF55</accession>
<name>A0A0L7RF55_9HYME</name>
<gene>
    <name evidence="1" type="ORF">WH47_06010</name>
</gene>
<evidence type="ECO:0000313" key="2">
    <source>
        <dbReference type="Proteomes" id="UP000053825"/>
    </source>
</evidence>
<organism evidence="1 2">
    <name type="scientific">Habropoda laboriosa</name>
    <dbReference type="NCBI Taxonomy" id="597456"/>
    <lineage>
        <taxon>Eukaryota</taxon>
        <taxon>Metazoa</taxon>
        <taxon>Ecdysozoa</taxon>
        <taxon>Arthropoda</taxon>
        <taxon>Hexapoda</taxon>
        <taxon>Insecta</taxon>
        <taxon>Pterygota</taxon>
        <taxon>Neoptera</taxon>
        <taxon>Endopterygota</taxon>
        <taxon>Hymenoptera</taxon>
        <taxon>Apocrita</taxon>
        <taxon>Aculeata</taxon>
        <taxon>Apoidea</taxon>
        <taxon>Anthophila</taxon>
        <taxon>Apidae</taxon>
        <taxon>Habropoda</taxon>
    </lineage>
</organism>
<proteinExistence type="predicted"/>
<dbReference type="Proteomes" id="UP000053825">
    <property type="component" value="Unassembled WGS sequence"/>
</dbReference>
<evidence type="ECO:0008006" key="3">
    <source>
        <dbReference type="Google" id="ProtNLM"/>
    </source>
</evidence>
<reference evidence="1 2" key="1">
    <citation type="submission" date="2015-07" db="EMBL/GenBank/DDBJ databases">
        <title>The genome of Habropoda laboriosa.</title>
        <authorList>
            <person name="Pan H."/>
            <person name="Kapheim K."/>
        </authorList>
    </citation>
    <scope>NUCLEOTIDE SEQUENCE [LARGE SCALE GENOMIC DNA]</scope>
    <source>
        <strain evidence="1">0110345459</strain>
    </source>
</reference>
<dbReference type="EMBL" id="KQ414609">
    <property type="protein sequence ID" value="KOC69346.1"/>
    <property type="molecule type" value="Genomic_DNA"/>
</dbReference>
<keyword evidence="2" id="KW-1185">Reference proteome</keyword>
<sequence>MHKKLLVIQSILVNRKGLILLHDKLVSRRGKCIVSNGSYFD</sequence>
<protein>
    <recommendedName>
        <fullName evidence="3">Histone-lysine N-methyltransferase SETMAR</fullName>
    </recommendedName>
</protein>
<evidence type="ECO:0000313" key="1">
    <source>
        <dbReference type="EMBL" id="KOC69346.1"/>
    </source>
</evidence>
<dbReference type="AlphaFoldDB" id="A0A0L7RF55"/>